<dbReference type="InterPro" id="IPR029045">
    <property type="entry name" value="ClpP/crotonase-like_dom_sf"/>
</dbReference>
<reference evidence="1 2" key="1">
    <citation type="submission" date="2019-04" db="EMBL/GenBank/DDBJ databases">
        <title>Natronospirillum operosus gen. nov., sp. nov., a haloalkaliphilic satellite isolated from decaying biomass of laboratory culture of cyanobacterium Geitlerinema sp. and proposal of Natronospirillaceae fam. nov. and Saccharospirillaceae fam. nov.</title>
        <authorList>
            <person name="Kevbrin V."/>
            <person name="Boltyanskaya Y."/>
            <person name="Koziaeva V."/>
            <person name="Grouzdev D.S."/>
            <person name="Park M."/>
            <person name="Cho J."/>
        </authorList>
    </citation>
    <scope>NUCLEOTIDE SEQUENCE [LARGE SCALE GENOMIC DNA]</scope>
    <source>
        <strain evidence="1 2">G-116</strain>
    </source>
</reference>
<dbReference type="InterPro" id="IPR001753">
    <property type="entry name" value="Enoyl-CoA_hydra/iso"/>
</dbReference>
<dbReference type="EMBL" id="SRMF01000005">
    <property type="protein sequence ID" value="TGG92407.1"/>
    <property type="molecule type" value="Genomic_DNA"/>
</dbReference>
<dbReference type="Proteomes" id="UP000297475">
    <property type="component" value="Unassembled WGS sequence"/>
</dbReference>
<gene>
    <name evidence="1" type="ORF">E4656_13095</name>
</gene>
<dbReference type="Pfam" id="PF00378">
    <property type="entry name" value="ECH_1"/>
    <property type="match status" value="1"/>
</dbReference>
<proteinExistence type="predicted"/>
<evidence type="ECO:0000313" key="1">
    <source>
        <dbReference type="EMBL" id="TGG92407.1"/>
    </source>
</evidence>
<evidence type="ECO:0000313" key="2">
    <source>
        <dbReference type="Proteomes" id="UP000297475"/>
    </source>
</evidence>
<dbReference type="CDD" id="cd06558">
    <property type="entry name" value="crotonase-like"/>
    <property type="match status" value="1"/>
</dbReference>
<protein>
    <submittedName>
        <fullName evidence="1">Enoyl-CoA hydratase/isomerase family protein</fullName>
    </submittedName>
</protein>
<dbReference type="GO" id="GO:0016853">
    <property type="term" value="F:isomerase activity"/>
    <property type="evidence" value="ECO:0007669"/>
    <property type="project" value="UniProtKB-KW"/>
</dbReference>
<dbReference type="PANTHER" id="PTHR43459:SF1">
    <property type="entry name" value="EG:BACN32G11.4 PROTEIN"/>
    <property type="match status" value="1"/>
</dbReference>
<sequence length="272" mass="29521">MSTGLADKGLVHSELQDDTLRLTLNRPQRHNALVPELLKALNQHLQEAQRLQPRCLVLAAGGRSFSTGGDVQAFYEVPRAQRPAYARALVGDLHEAMLRLVQLPCPVIARVQGMVTGGSCGLLLASDLVAMHQDAHWAPWYTVVGFTPDGGWSTLMADCIGRHRTLAVHLLNRPITAEKAVSWGLADAALSSTEALDQTLADWTAQLASRSGTAMQTTLKRLRPSADQVRAALDIELEDFVAQIGTAEAERRMQSFLGKTSPHIDEADYGAV</sequence>
<dbReference type="OrthoDB" id="9807606at2"/>
<organism evidence="1 2">
    <name type="scientific">Natronospirillum operosum</name>
    <dbReference type="NCBI Taxonomy" id="2759953"/>
    <lineage>
        <taxon>Bacteria</taxon>
        <taxon>Pseudomonadati</taxon>
        <taxon>Pseudomonadota</taxon>
        <taxon>Gammaproteobacteria</taxon>
        <taxon>Oceanospirillales</taxon>
        <taxon>Natronospirillaceae</taxon>
        <taxon>Natronospirillum</taxon>
    </lineage>
</organism>
<dbReference type="RefSeq" id="WP_135483741.1">
    <property type="nucleotide sequence ID" value="NZ_SRMF01000005.1"/>
</dbReference>
<keyword evidence="2" id="KW-1185">Reference proteome</keyword>
<dbReference type="SUPFAM" id="SSF52096">
    <property type="entry name" value="ClpP/crotonase"/>
    <property type="match status" value="1"/>
</dbReference>
<comment type="caution">
    <text evidence="1">The sequence shown here is derived from an EMBL/GenBank/DDBJ whole genome shotgun (WGS) entry which is preliminary data.</text>
</comment>
<name>A0A4Z0W4H0_9GAMM</name>
<dbReference type="PANTHER" id="PTHR43459">
    <property type="entry name" value="ENOYL-COA HYDRATASE"/>
    <property type="match status" value="1"/>
</dbReference>
<accession>A0A4Z0W4H0</accession>
<keyword evidence="1" id="KW-0413">Isomerase</keyword>
<dbReference type="AlphaFoldDB" id="A0A4Z0W4H0"/>
<dbReference type="Gene3D" id="3.90.226.10">
    <property type="entry name" value="2-enoyl-CoA Hydratase, Chain A, domain 1"/>
    <property type="match status" value="1"/>
</dbReference>